<evidence type="ECO:0000313" key="1">
    <source>
        <dbReference type="Proteomes" id="UP000008143"/>
    </source>
</evidence>
<gene>
    <name evidence="3" type="primary">XB5717431</name>
    <name evidence="2" type="synonym">LOC100493858</name>
</gene>
<organism evidence="1 2">
    <name type="scientific">Xenopus tropicalis</name>
    <name type="common">Western clawed frog</name>
    <name type="synonym">Silurana tropicalis</name>
    <dbReference type="NCBI Taxonomy" id="8364"/>
    <lineage>
        <taxon>Eukaryota</taxon>
        <taxon>Metazoa</taxon>
        <taxon>Chordata</taxon>
        <taxon>Craniata</taxon>
        <taxon>Vertebrata</taxon>
        <taxon>Euteleostomi</taxon>
        <taxon>Amphibia</taxon>
        <taxon>Batrachia</taxon>
        <taxon>Anura</taxon>
        <taxon>Pipoidea</taxon>
        <taxon>Pipidae</taxon>
        <taxon>Xenopodinae</taxon>
        <taxon>Xenopus</taxon>
        <taxon>Silurana</taxon>
    </lineage>
</organism>
<dbReference type="AlphaFoldDB" id="A0A8J1JKZ7"/>
<proteinExistence type="predicted"/>
<keyword evidence="1" id="KW-1185">Reference proteome</keyword>
<dbReference type="Proteomes" id="UP000008143">
    <property type="component" value="Chromosome 1"/>
</dbReference>
<dbReference type="RefSeq" id="XP_031758548.1">
    <property type="nucleotide sequence ID" value="XM_031902688.1"/>
</dbReference>
<dbReference type="AGR" id="Xenbase:XB-GENE-5717432"/>
<accession>A0A8J1JKZ7</accession>
<dbReference type="Xenbase" id="XB-GENE-5717432">
    <property type="gene designation" value="XB5717431"/>
</dbReference>
<name>A0A8J1JKZ7_XENTR</name>
<protein>
    <submittedName>
        <fullName evidence="2">Adenosine deaminase domain-containing protein 1-like isoform X2</fullName>
    </submittedName>
</protein>
<reference evidence="2" key="1">
    <citation type="submission" date="2025-08" db="UniProtKB">
        <authorList>
            <consortium name="RefSeq"/>
        </authorList>
    </citation>
    <scope>IDENTIFICATION</scope>
    <source>
        <strain evidence="2">Nigerian</strain>
        <tissue evidence="2">Liver and blood</tissue>
    </source>
</reference>
<sequence>MANNVNWIQRSSVPSFAQMLKKNLPAQAPAVNLSSTVSTCCPYVEPDCGTAKVTQITGFPPITLPEPFLSEMIVPASLSSLPPRKVTKEFVVKYRHGDLNPVSALYQFAQMQRMEIDLKSTVTTDKRTFIHEKISSIIKETFTNLISKYPEYESCGSSLAAFVIEKDTFIGSCCFSTVEVME</sequence>
<evidence type="ECO:0000313" key="2">
    <source>
        <dbReference type="RefSeq" id="XP_031758548.1"/>
    </source>
</evidence>
<evidence type="ECO:0000313" key="3">
    <source>
        <dbReference type="Xenbase" id="XB-GENE-5717432"/>
    </source>
</evidence>